<protein>
    <submittedName>
        <fullName evidence="2">Inactive ribonuclease-like protein 9</fullName>
    </submittedName>
</protein>
<keyword evidence="1" id="KW-1185">Reference proteome</keyword>
<sequence length="184" mass="21891">MWQTSVITHPLSLLLLLFPVQLDGEYIPRTPFQLDEEFVDILEEFYGTGATSEPTKERFEEKSMIEPLDRFIYLKGYCDYEIKYKKVHKKLGCVKEHYFLQEKYEDIRQMCYYSFVRCKNGIRKCHRSKKFMFAVYCKLISGTRLPECYYEGISMRGLALITCKWQNEIGELIPFSIDSISMPY</sequence>
<accession>A0AC55CW07</accession>
<dbReference type="RefSeq" id="XP_045143676.1">
    <property type="nucleotide sequence ID" value="XM_045287741.1"/>
</dbReference>
<reference evidence="2" key="1">
    <citation type="submission" date="2025-08" db="UniProtKB">
        <authorList>
            <consortium name="RefSeq"/>
        </authorList>
    </citation>
    <scope>IDENTIFICATION</scope>
</reference>
<evidence type="ECO:0000313" key="1">
    <source>
        <dbReference type="Proteomes" id="UP000694863"/>
    </source>
</evidence>
<dbReference type="Proteomes" id="UP000694863">
    <property type="component" value="Unplaced"/>
</dbReference>
<proteinExistence type="predicted"/>
<gene>
    <name evidence="2" type="primary">RNASE9</name>
</gene>
<evidence type="ECO:0000313" key="2">
    <source>
        <dbReference type="RefSeq" id="XP_045143676.1"/>
    </source>
</evidence>
<organism evidence="1 2">
    <name type="scientific">Echinops telfairi</name>
    <name type="common">Lesser hedgehog tenrec</name>
    <dbReference type="NCBI Taxonomy" id="9371"/>
    <lineage>
        <taxon>Eukaryota</taxon>
        <taxon>Metazoa</taxon>
        <taxon>Chordata</taxon>
        <taxon>Craniata</taxon>
        <taxon>Vertebrata</taxon>
        <taxon>Euteleostomi</taxon>
        <taxon>Mammalia</taxon>
        <taxon>Eutheria</taxon>
        <taxon>Afrotheria</taxon>
        <taxon>Tenrecidae</taxon>
        <taxon>Tenrecinae</taxon>
        <taxon>Echinops</taxon>
    </lineage>
</organism>
<name>A0AC55CW07_ECHTE</name>